<comment type="caution">
    <text evidence="1">The sequence shown here is derived from an EMBL/GenBank/DDBJ whole genome shotgun (WGS) entry which is preliminary data.</text>
</comment>
<dbReference type="Proteomes" id="UP001140087">
    <property type="component" value="Unassembled WGS sequence"/>
</dbReference>
<reference evidence="1" key="1">
    <citation type="submission" date="2022-07" db="EMBL/GenBank/DDBJ databases">
        <title>Phylogenomic reconstructions and comparative analyses of Kickxellomycotina fungi.</title>
        <authorList>
            <person name="Reynolds N.K."/>
            <person name="Stajich J.E."/>
            <person name="Barry K."/>
            <person name="Grigoriev I.V."/>
            <person name="Crous P."/>
            <person name="Smith M.E."/>
        </authorList>
    </citation>
    <scope>NUCLEOTIDE SEQUENCE</scope>
    <source>
        <strain evidence="1">BCRC 34780</strain>
    </source>
</reference>
<proteinExistence type="predicted"/>
<gene>
    <name evidence="1" type="ORF">H4R21_000373</name>
</gene>
<keyword evidence="2" id="KW-1185">Reference proteome</keyword>
<protein>
    <submittedName>
        <fullName evidence="1">Uncharacterized protein</fullName>
    </submittedName>
</protein>
<organism evidence="1 2">
    <name type="scientific">Coemansia helicoidea</name>
    <dbReference type="NCBI Taxonomy" id="1286919"/>
    <lineage>
        <taxon>Eukaryota</taxon>
        <taxon>Fungi</taxon>
        <taxon>Fungi incertae sedis</taxon>
        <taxon>Zoopagomycota</taxon>
        <taxon>Kickxellomycotina</taxon>
        <taxon>Kickxellomycetes</taxon>
        <taxon>Kickxellales</taxon>
        <taxon>Kickxellaceae</taxon>
        <taxon>Coemansia</taxon>
    </lineage>
</organism>
<accession>A0ACC1LG02</accession>
<evidence type="ECO:0000313" key="2">
    <source>
        <dbReference type="Proteomes" id="UP001140087"/>
    </source>
</evidence>
<evidence type="ECO:0000313" key="1">
    <source>
        <dbReference type="EMBL" id="KAJ2807701.1"/>
    </source>
</evidence>
<sequence>MPLLADANPGSLSAAATSVAHVAGADGATERVVLRCPDGASAEVYLYGATITSWKSRGAERLFVSALAKLDGSRPIRGGIPLVFPQFGPGELPQHGFARTRKWELVSTEARGISAVANLELRDDETTRASAWPYAFSLRYTITLTATTLSAIMKIENFDDREFSFTALQHTYFGVPDIAATTVTGLDGCVYADKVRGTTGTTEDRAQVTVAANEDRVYADVPGIVTVACGNQRVRIQRFNFKDIVLWNPWAAKAAEMSDFGDSEYKNMICVEPGAVVERVTLRPAQMLSCGQLLTVEDAADAEL</sequence>
<name>A0ACC1LG02_9FUNG</name>
<dbReference type="EMBL" id="JANBUN010000039">
    <property type="protein sequence ID" value="KAJ2807701.1"/>
    <property type="molecule type" value="Genomic_DNA"/>
</dbReference>